<evidence type="ECO:0000313" key="2">
    <source>
        <dbReference type="Proteomes" id="UP000095284"/>
    </source>
</evidence>
<protein>
    <submittedName>
        <fullName evidence="1">(pine wood nematode) hypothetical protein</fullName>
    </submittedName>
</protein>
<name>A0A1I7RUS5_BURXY</name>
<evidence type="ECO:0000313" key="3">
    <source>
        <dbReference type="Proteomes" id="UP000659654"/>
    </source>
</evidence>
<reference evidence="1" key="2">
    <citation type="submission" date="2020-09" db="EMBL/GenBank/DDBJ databases">
        <authorList>
            <person name="Kikuchi T."/>
        </authorList>
    </citation>
    <scope>NUCLEOTIDE SEQUENCE</scope>
    <source>
        <strain evidence="1">Ka4C1</strain>
    </source>
</reference>
<dbReference type="EMBL" id="CAJFCV020000003">
    <property type="protein sequence ID" value="CAG9105508.1"/>
    <property type="molecule type" value="Genomic_DNA"/>
</dbReference>
<gene>
    <name evidence="1" type="ORF">BXYJ_LOCUS5907</name>
</gene>
<organism evidence="2 4">
    <name type="scientific">Bursaphelenchus xylophilus</name>
    <name type="common">Pinewood nematode worm</name>
    <name type="synonym">Aphelenchoides xylophilus</name>
    <dbReference type="NCBI Taxonomy" id="6326"/>
    <lineage>
        <taxon>Eukaryota</taxon>
        <taxon>Metazoa</taxon>
        <taxon>Ecdysozoa</taxon>
        <taxon>Nematoda</taxon>
        <taxon>Chromadorea</taxon>
        <taxon>Rhabditida</taxon>
        <taxon>Tylenchina</taxon>
        <taxon>Tylenchomorpha</taxon>
        <taxon>Aphelenchoidea</taxon>
        <taxon>Aphelenchoididae</taxon>
        <taxon>Bursaphelenchus</taxon>
    </lineage>
</organism>
<dbReference type="EMBL" id="CAJFDI010000003">
    <property type="protein sequence ID" value="CAD5219895.1"/>
    <property type="molecule type" value="Genomic_DNA"/>
</dbReference>
<keyword evidence="3" id="KW-1185">Reference proteome</keyword>
<evidence type="ECO:0000313" key="4">
    <source>
        <dbReference type="WBParaSite" id="BXY_0448500.1"/>
    </source>
</evidence>
<dbReference type="WBParaSite" id="BXY_0448500.1">
    <property type="protein sequence ID" value="BXY_0448500.1"/>
    <property type="gene ID" value="BXY_0448500"/>
</dbReference>
<dbReference type="Proteomes" id="UP000659654">
    <property type="component" value="Unassembled WGS sequence"/>
</dbReference>
<proteinExistence type="predicted"/>
<dbReference type="SMR" id="A0A1I7RUS5"/>
<dbReference type="SUPFAM" id="SSF55729">
    <property type="entry name" value="Acyl-CoA N-acyltransferases (Nat)"/>
    <property type="match status" value="1"/>
</dbReference>
<dbReference type="Gene3D" id="3.40.630.30">
    <property type="match status" value="1"/>
</dbReference>
<dbReference type="Proteomes" id="UP000582659">
    <property type="component" value="Unassembled WGS sequence"/>
</dbReference>
<dbReference type="AlphaFoldDB" id="A0A1I7RUS5"/>
<evidence type="ECO:0000313" key="1">
    <source>
        <dbReference type="EMBL" id="CAD5219895.1"/>
    </source>
</evidence>
<dbReference type="OrthoDB" id="41532at2759"/>
<dbReference type="InterPro" id="IPR016181">
    <property type="entry name" value="Acyl_CoA_acyltransferase"/>
</dbReference>
<dbReference type="Proteomes" id="UP000095284">
    <property type="component" value="Unplaced"/>
</dbReference>
<reference evidence="4" key="1">
    <citation type="submission" date="2016-11" db="UniProtKB">
        <authorList>
            <consortium name="WormBaseParasite"/>
        </authorList>
    </citation>
    <scope>IDENTIFICATION</scope>
</reference>
<sequence>MLRYPHFLSSSVNILAKVRRFSSAPNAFSYNRKVLIPNFPLKKAPGKTISIEVAEYSDVKMIENFCVEAFLQHEPILKYLEIDRDTFVNEILDGMSRQCLRFPYSIVAMDGDKMAGYYLGFVEIIDENSVPSPMGVKDFGLLHDHYVNKYQIKKRNAAVCSTVVNYCLGMIGHFVPRDNGRVLMGHGEHAAVAKEYSGNNILQTMLISAAREMRADGFVKMLCGITTGNVSTANMLELGYSLVWEIPYRDFKIHGEPVFGDGVLHDGGSKISLFLADVDAVADRELPK</sequence>
<accession>A0A1I7RUS5</accession>